<evidence type="ECO:0000256" key="1">
    <source>
        <dbReference type="ARBA" id="ARBA00004123"/>
    </source>
</evidence>
<dbReference type="GO" id="GO:0003677">
    <property type="term" value="F:DNA binding"/>
    <property type="evidence" value="ECO:0007669"/>
    <property type="project" value="UniProtKB-KW"/>
</dbReference>
<proteinExistence type="predicted"/>
<evidence type="ECO:0000256" key="7">
    <source>
        <dbReference type="SAM" id="Phobius"/>
    </source>
</evidence>
<keyword evidence="7" id="KW-0812">Transmembrane</keyword>
<dbReference type="OrthoDB" id="774757at2759"/>
<reference evidence="10" key="1">
    <citation type="journal article" date="2023" name="Proc. Natl. Acad. Sci. U.S.A.">
        <title>Genomic and structural basis for evolution of tropane alkaloid biosynthesis.</title>
        <authorList>
            <person name="Wanga Y.-J."/>
            <person name="Taina T."/>
            <person name="Yua J.-Y."/>
            <person name="Lia J."/>
            <person name="Xua B."/>
            <person name="Chenc J."/>
            <person name="D'Auriad J.C."/>
            <person name="Huanga J.-P."/>
            <person name="Huanga S.-X."/>
        </authorList>
    </citation>
    <scope>NUCLEOTIDE SEQUENCE [LARGE SCALE GENOMIC DNA]</scope>
    <source>
        <strain evidence="10">cv. KIB-2019</strain>
    </source>
</reference>
<name>A0A9Q1MJR5_9SOLA</name>
<feature type="transmembrane region" description="Helical" evidence="7">
    <location>
        <begin position="12"/>
        <end position="35"/>
    </location>
</feature>
<dbReference type="GO" id="GO:0005634">
    <property type="term" value="C:nucleus"/>
    <property type="evidence" value="ECO:0007669"/>
    <property type="project" value="UniProtKB-SubCell"/>
</dbReference>
<feature type="compositionally biased region" description="Low complexity" evidence="6">
    <location>
        <begin position="213"/>
        <end position="224"/>
    </location>
</feature>
<dbReference type="InterPro" id="IPR036093">
    <property type="entry name" value="NAC_dom_sf"/>
</dbReference>
<evidence type="ECO:0000259" key="8">
    <source>
        <dbReference type="PROSITE" id="PS51005"/>
    </source>
</evidence>
<dbReference type="Gene3D" id="2.170.150.80">
    <property type="entry name" value="NAC domain"/>
    <property type="match status" value="1"/>
</dbReference>
<dbReference type="InterPro" id="IPR003441">
    <property type="entry name" value="NAC-dom"/>
</dbReference>
<organism evidence="9 10">
    <name type="scientific">Anisodus acutangulus</name>
    <dbReference type="NCBI Taxonomy" id="402998"/>
    <lineage>
        <taxon>Eukaryota</taxon>
        <taxon>Viridiplantae</taxon>
        <taxon>Streptophyta</taxon>
        <taxon>Embryophyta</taxon>
        <taxon>Tracheophyta</taxon>
        <taxon>Spermatophyta</taxon>
        <taxon>Magnoliopsida</taxon>
        <taxon>eudicotyledons</taxon>
        <taxon>Gunneridae</taxon>
        <taxon>Pentapetalae</taxon>
        <taxon>asterids</taxon>
        <taxon>lamiids</taxon>
        <taxon>Solanales</taxon>
        <taxon>Solanaceae</taxon>
        <taxon>Solanoideae</taxon>
        <taxon>Hyoscyameae</taxon>
        <taxon>Anisodus</taxon>
    </lineage>
</organism>
<feature type="domain" description="NAC" evidence="8">
    <location>
        <begin position="51"/>
        <end position="208"/>
    </location>
</feature>
<protein>
    <recommendedName>
        <fullName evidence="8">NAC domain-containing protein</fullName>
    </recommendedName>
</protein>
<dbReference type="Pfam" id="PF02365">
    <property type="entry name" value="NAM"/>
    <property type="match status" value="1"/>
</dbReference>
<evidence type="ECO:0000313" key="9">
    <source>
        <dbReference type="EMBL" id="KAJ8559659.1"/>
    </source>
</evidence>
<dbReference type="SUPFAM" id="SSF101941">
    <property type="entry name" value="NAC domain"/>
    <property type="match status" value="1"/>
</dbReference>
<comment type="caution">
    <text evidence="9">The sequence shown here is derived from an EMBL/GenBank/DDBJ whole genome shotgun (WGS) entry which is preliminary data.</text>
</comment>
<evidence type="ECO:0000313" key="10">
    <source>
        <dbReference type="Proteomes" id="UP001152561"/>
    </source>
</evidence>
<feature type="region of interest" description="Disordered" evidence="6">
    <location>
        <begin position="213"/>
        <end position="246"/>
    </location>
</feature>
<gene>
    <name evidence="9" type="ORF">K7X08_003717</name>
</gene>
<keyword evidence="5" id="KW-0539">Nucleus</keyword>
<keyword evidence="2" id="KW-0805">Transcription regulation</keyword>
<accession>A0A9Q1MJR5</accession>
<dbReference type="GO" id="GO:0006355">
    <property type="term" value="P:regulation of DNA-templated transcription"/>
    <property type="evidence" value="ECO:0007669"/>
    <property type="project" value="InterPro"/>
</dbReference>
<evidence type="ECO:0000256" key="2">
    <source>
        <dbReference type="ARBA" id="ARBA00023015"/>
    </source>
</evidence>
<evidence type="ECO:0000256" key="5">
    <source>
        <dbReference type="ARBA" id="ARBA00023242"/>
    </source>
</evidence>
<evidence type="ECO:0000256" key="6">
    <source>
        <dbReference type="SAM" id="MobiDB-lite"/>
    </source>
</evidence>
<evidence type="ECO:0000256" key="3">
    <source>
        <dbReference type="ARBA" id="ARBA00023125"/>
    </source>
</evidence>
<evidence type="ECO:0000256" key="4">
    <source>
        <dbReference type="ARBA" id="ARBA00023163"/>
    </source>
</evidence>
<dbReference type="Proteomes" id="UP001152561">
    <property type="component" value="Unassembled WGS sequence"/>
</dbReference>
<keyword evidence="10" id="KW-1185">Reference proteome</keyword>
<keyword evidence="4" id="KW-0804">Transcription</keyword>
<comment type="subcellular location">
    <subcellularLocation>
        <location evidence="1">Nucleus</location>
    </subcellularLocation>
</comment>
<keyword evidence="7" id="KW-1133">Transmembrane helix</keyword>
<dbReference type="PROSITE" id="PS51005">
    <property type="entry name" value="NAC"/>
    <property type="match status" value="1"/>
</dbReference>
<dbReference type="AlphaFoldDB" id="A0A9Q1MJR5"/>
<dbReference type="EMBL" id="JAJAGQ010000006">
    <property type="protein sequence ID" value="KAJ8559659.1"/>
    <property type="molecule type" value="Genomic_DNA"/>
</dbReference>
<sequence>MFIYVCLYSFTFYNSSPFLIVFVTVIAAEFCFIVVERVQEKQNPRMEHLELKEGFRFHPTDCEGLSFLLRFVAKQEMHDAGFITTNIDVYGNEEPWEIYSQGVPSGGSGDDDNSSYRYFITKLKKSTNHREVGNKGNWKQQDEEKPVYCNRGNSSSELVIGCKKSMRYVNKEHKDGDWLMKEYELSKVILQKFDEDCRDYVLCAIKNKPIDTCSSDTSTTTSDNVSEETDENHYEDISVLGQRPSE</sequence>
<dbReference type="PANTHER" id="PTHR31989">
    <property type="entry name" value="NAC DOMAIN-CONTAINING PROTEIN 82-RELATED"/>
    <property type="match status" value="1"/>
</dbReference>
<keyword evidence="3" id="KW-0238">DNA-binding</keyword>
<keyword evidence="7" id="KW-0472">Membrane</keyword>